<dbReference type="NCBIfam" id="TIGR00447">
    <property type="entry name" value="pth"/>
    <property type="match status" value="1"/>
</dbReference>
<comment type="similarity">
    <text evidence="5">Belongs to the PTH family.</text>
</comment>
<comment type="caution">
    <text evidence="6">The sequence shown here is derived from an EMBL/GenBank/DDBJ whole genome shotgun (WGS) entry which is preliminary data.</text>
</comment>
<accession>A0A0F9SKS2</accession>
<evidence type="ECO:0000256" key="5">
    <source>
        <dbReference type="ARBA" id="ARBA00038063"/>
    </source>
</evidence>
<dbReference type="PANTHER" id="PTHR17224">
    <property type="entry name" value="PEPTIDYL-TRNA HYDROLASE"/>
    <property type="match status" value="1"/>
</dbReference>
<protein>
    <recommendedName>
        <fullName evidence="1">peptidyl-tRNA hydrolase</fullName>
        <ecNumber evidence="1">3.1.1.29</ecNumber>
    </recommendedName>
</protein>
<dbReference type="InterPro" id="IPR036416">
    <property type="entry name" value="Pept_tRNA_hydro_sf"/>
</dbReference>
<proteinExistence type="inferred from homology"/>
<keyword evidence="2" id="KW-0820">tRNA-binding</keyword>
<evidence type="ECO:0000256" key="3">
    <source>
        <dbReference type="ARBA" id="ARBA00022801"/>
    </source>
</evidence>
<keyword evidence="3" id="KW-0378">Hydrolase</keyword>
<evidence type="ECO:0000256" key="4">
    <source>
        <dbReference type="ARBA" id="ARBA00022884"/>
    </source>
</evidence>
<dbReference type="AlphaFoldDB" id="A0A0F9SKS2"/>
<dbReference type="SUPFAM" id="SSF53178">
    <property type="entry name" value="Peptidyl-tRNA hydrolase-like"/>
    <property type="match status" value="1"/>
</dbReference>
<gene>
    <name evidence="6" type="ORF">LCGC14_0762240</name>
</gene>
<dbReference type="PROSITE" id="PS01195">
    <property type="entry name" value="PEPT_TRNA_HYDROL_1"/>
    <property type="match status" value="1"/>
</dbReference>
<evidence type="ECO:0000313" key="6">
    <source>
        <dbReference type="EMBL" id="KKN37541.1"/>
    </source>
</evidence>
<dbReference type="CDD" id="cd00462">
    <property type="entry name" value="PTH"/>
    <property type="match status" value="1"/>
</dbReference>
<name>A0A0F9SKS2_9ZZZZ</name>
<dbReference type="Pfam" id="PF01195">
    <property type="entry name" value="Pept_tRNA_hydro"/>
    <property type="match status" value="1"/>
</dbReference>
<dbReference type="EC" id="3.1.1.29" evidence="1"/>
<dbReference type="InterPro" id="IPR018171">
    <property type="entry name" value="Pept_tRNA_hydro_CS"/>
</dbReference>
<dbReference type="EMBL" id="LAZR01001886">
    <property type="protein sequence ID" value="KKN37541.1"/>
    <property type="molecule type" value="Genomic_DNA"/>
</dbReference>
<dbReference type="InterPro" id="IPR001328">
    <property type="entry name" value="Pept_tRNA_hydro"/>
</dbReference>
<sequence>MSTKLIVGLGNPEQRFDLTRHNIGFAIVDSFADVCNLKDGLLRTNDDLAPLKVKYGIIDNEHTVIVLKPQDWINNSGFAVWRARKALRLKPKDIMVVHDDMDFDFGKVRIKPGGSSGRHNGVGDIIKYCTNKIVRFRIGVGRPLGKKSSRDHVLSEFNSQEQRVFPSLYNLTSDAIHSYVVHGVQQTMNKINRKVD</sequence>
<organism evidence="6">
    <name type="scientific">marine sediment metagenome</name>
    <dbReference type="NCBI Taxonomy" id="412755"/>
    <lineage>
        <taxon>unclassified sequences</taxon>
        <taxon>metagenomes</taxon>
        <taxon>ecological metagenomes</taxon>
    </lineage>
</organism>
<dbReference type="HAMAP" id="MF_00083">
    <property type="entry name" value="Pept_tRNA_hydro_bact"/>
    <property type="match status" value="1"/>
</dbReference>
<dbReference type="GO" id="GO:0000049">
    <property type="term" value="F:tRNA binding"/>
    <property type="evidence" value="ECO:0007669"/>
    <property type="project" value="UniProtKB-KW"/>
</dbReference>
<dbReference type="GO" id="GO:0004045">
    <property type="term" value="F:peptidyl-tRNA hydrolase activity"/>
    <property type="evidence" value="ECO:0007669"/>
    <property type="project" value="UniProtKB-EC"/>
</dbReference>
<keyword evidence="4" id="KW-0694">RNA-binding</keyword>
<evidence type="ECO:0000256" key="1">
    <source>
        <dbReference type="ARBA" id="ARBA00013260"/>
    </source>
</evidence>
<reference evidence="6" key="1">
    <citation type="journal article" date="2015" name="Nature">
        <title>Complex archaea that bridge the gap between prokaryotes and eukaryotes.</title>
        <authorList>
            <person name="Spang A."/>
            <person name="Saw J.H."/>
            <person name="Jorgensen S.L."/>
            <person name="Zaremba-Niedzwiedzka K."/>
            <person name="Martijn J."/>
            <person name="Lind A.E."/>
            <person name="van Eijk R."/>
            <person name="Schleper C."/>
            <person name="Guy L."/>
            <person name="Ettema T.J."/>
        </authorList>
    </citation>
    <scope>NUCLEOTIDE SEQUENCE</scope>
</reference>
<evidence type="ECO:0000256" key="2">
    <source>
        <dbReference type="ARBA" id="ARBA00022555"/>
    </source>
</evidence>
<dbReference type="Gene3D" id="3.40.50.1470">
    <property type="entry name" value="Peptidyl-tRNA hydrolase"/>
    <property type="match status" value="1"/>
</dbReference>
<dbReference type="PANTHER" id="PTHR17224:SF1">
    <property type="entry name" value="PEPTIDYL-TRNA HYDROLASE"/>
    <property type="match status" value="1"/>
</dbReference>